<dbReference type="Proteomes" id="UP001524547">
    <property type="component" value="Unassembled WGS sequence"/>
</dbReference>
<sequence length="156" mass="16909">MAPLVQALAAARTREDSDRIAARLETVRQGGLSPTATLLLRRAQREVTGDKAHDALDDADDAVALQPESPVVWRERAGIRLLAGDRGGAEDDLGQALSRDPNDAVAWSALSHVEETGGHAEAAYAAWEHAVRLQPMMPDGARRLDFLRRRMLGDPT</sequence>
<gene>
    <name evidence="1" type="ORF">NFI88_06115</name>
</gene>
<proteinExistence type="predicted"/>
<protein>
    <recommendedName>
        <fullName evidence="3">Tetratricopeptide repeat protein</fullName>
    </recommendedName>
</protein>
<dbReference type="Gene3D" id="1.25.40.10">
    <property type="entry name" value="Tetratricopeptide repeat domain"/>
    <property type="match status" value="1"/>
</dbReference>
<accession>A0ABT1VXN7</accession>
<name>A0ABT1VXN7_9PROT</name>
<evidence type="ECO:0000313" key="2">
    <source>
        <dbReference type="Proteomes" id="UP001524547"/>
    </source>
</evidence>
<evidence type="ECO:0000313" key="1">
    <source>
        <dbReference type="EMBL" id="MCQ8240418.1"/>
    </source>
</evidence>
<keyword evidence="2" id="KW-1185">Reference proteome</keyword>
<reference evidence="1 2" key="1">
    <citation type="submission" date="2022-06" db="EMBL/GenBank/DDBJ databases">
        <title>Rhizosaccharibacter gen. nov. sp. nov. KSS12, endophytic bacteria isolated from sugarcane.</title>
        <authorList>
            <person name="Pitiwittayakul N."/>
        </authorList>
    </citation>
    <scope>NUCLEOTIDE SEQUENCE [LARGE SCALE GENOMIC DNA]</scope>
    <source>
        <strain evidence="1 2">KSS12</strain>
    </source>
</reference>
<dbReference type="EMBL" id="JAMZEJ010000003">
    <property type="protein sequence ID" value="MCQ8240418.1"/>
    <property type="molecule type" value="Genomic_DNA"/>
</dbReference>
<comment type="caution">
    <text evidence="1">The sequence shown here is derived from an EMBL/GenBank/DDBJ whole genome shotgun (WGS) entry which is preliminary data.</text>
</comment>
<dbReference type="RefSeq" id="WP_422919139.1">
    <property type="nucleotide sequence ID" value="NZ_JAMZEJ010000003.1"/>
</dbReference>
<organism evidence="1 2">
    <name type="scientific">Rhizosaccharibacter radicis</name>
    <dbReference type="NCBI Taxonomy" id="2782605"/>
    <lineage>
        <taxon>Bacteria</taxon>
        <taxon>Pseudomonadati</taxon>
        <taxon>Pseudomonadota</taxon>
        <taxon>Alphaproteobacteria</taxon>
        <taxon>Acetobacterales</taxon>
        <taxon>Acetobacteraceae</taxon>
        <taxon>Rhizosaccharibacter</taxon>
    </lineage>
</organism>
<evidence type="ECO:0008006" key="3">
    <source>
        <dbReference type="Google" id="ProtNLM"/>
    </source>
</evidence>
<dbReference type="SUPFAM" id="SSF48452">
    <property type="entry name" value="TPR-like"/>
    <property type="match status" value="1"/>
</dbReference>
<dbReference type="InterPro" id="IPR011990">
    <property type="entry name" value="TPR-like_helical_dom_sf"/>
</dbReference>